<dbReference type="Proteomes" id="UP000641025">
    <property type="component" value="Unassembled WGS sequence"/>
</dbReference>
<proteinExistence type="predicted"/>
<sequence length="349" mass="38167">MAFTTYDPPGGLATSLGGLTLGLIPFPTSERTDYEVHLAVVDEVGDKITAHPVKFRRKNGMWVSVLGPLGCLPIPGRSLRPRETLFLDFGDSGARFDRKAGEVTTDSLVEALVIALKELPRERLAKVRQARQAGIREVGIEGRSYWYTLAAEFSKGIEQQEKADQFTLLVYGEKPRSVLQPREKVIVARRNDSGHWQPVPGYLKKTAKSLVSVTARLENGIPAHLVVTEVSEPALEDFLLVQTTGGDLETVEAIRWGNKALLQAKDRSLPGLLQRKSTRDLLNLIAQVEESFAELNQIAATAKDQAQQGVAGGGTGGTARELALTCQERDEILKPILAALKQEVARRGQ</sequence>
<accession>A0ABS0YWR5</accession>
<comment type="caution">
    <text evidence="1">The sequence shown here is derived from an EMBL/GenBank/DDBJ whole genome shotgun (WGS) entry which is preliminary data.</text>
</comment>
<reference evidence="1 2" key="1">
    <citation type="submission" date="2020-12" db="EMBL/GenBank/DDBJ databases">
        <title>Geomonas sp. Red259, isolated from paddy soil.</title>
        <authorList>
            <person name="Xu Z."/>
            <person name="Zhang Z."/>
            <person name="Masuda Y."/>
            <person name="Itoh H."/>
            <person name="Senoo K."/>
        </authorList>
    </citation>
    <scope>NUCLEOTIDE SEQUENCE [LARGE SCALE GENOMIC DNA]</scope>
    <source>
        <strain evidence="1 2">Red259</strain>
    </source>
</reference>
<name>A0ABS0YWR5_9BACT</name>
<keyword evidence="2" id="KW-1185">Reference proteome</keyword>
<organism evidence="1 2">
    <name type="scientific">Geomonas propionica</name>
    <dbReference type="NCBI Taxonomy" id="2798582"/>
    <lineage>
        <taxon>Bacteria</taxon>
        <taxon>Pseudomonadati</taxon>
        <taxon>Thermodesulfobacteriota</taxon>
        <taxon>Desulfuromonadia</taxon>
        <taxon>Geobacterales</taxon>
        <taxon>Geobacteraceae</taxon>
        <taxon>Geomonas</taxon>
    </lineage>
</organism>
<dbReference type="RefSeq" id="WP_199396897.1">
    <property type="nucleotide sequence ID" value="NZ_JAEMHK010000019.1"/>
</dbReference>
<gene>
    <name evidence="1" type="ORF">JFN90_20025</name>
</gene>
<protein>
    <submittedName>
        <fullName evidence="1">Uncharacterized protein</fullName>
    </submittedName>
</protein>
<evidence type="ECO:0000313" key="1">
    <source>
        <dbReference type="EMBL" id="MBJ6802422.1"/>
    </source>
</evidence>
<evidence type="ECO:0000313" key="2">
    <source>
        <dbReference type="Proteomes" id="UP000641025"/>
    </source>
</evidence>
<dbReference type="EMBL" id="JAEMHK010000019">
    <property type="protein sequence ID" value="MBJ6802422.1"/>
    <property type="molecule type" value="Genomic_DNA"/>
</dbReference>